<keyword evidence="1" id="KW-0732">Signal</keyword>
<comment type="caution">
    <text evidence="2">The sequence shown here is derived from an EMBL/GenBank/DDBJ whole genome shotgun (WGS) entry which is preliminary data.</text>
</comment>
<dbReference type="Proteomes" id="UP000732105">
    <property type="component" value="Unassembled WGS sequence"/>
</dbReference>
<dbReference type="RefSeq" id="WP_171596796.1">
    <property type="nucleotide sequence ID" value="NZ_RZNH01000036.1"/>
</dbReference>
<gene>
    <name evidence="2" type="ORF">ELS83_17170</name>
</gene>
<evidence type="ECO:0000256" key="1">
    <source>
        <dbReference type="SAM" id="SignalP"/>
    </source>
</evidence>
<name>A0ABX1X002_9BACT</name>
<evidence type="ECO:0000313" key="2">
    <source>
        <dbReference type="EMBL" id="NOU61536.1"/>
    </source>
</evidence>
<proteinExistence type="predicted"/>
<evidence type="ECO:0000313" key="3">
    <source>
        <dbReference type="Proteomes" id="UP000732105"/>
    </source>
</evidence>
<feature type="chain" id="PRO_5045421890" description="DUF4488 domain-containing protein" evidence="1">
    <location>
        <begin position="16"/>
        <end position="173"/>
    </location>
</feature>
<dbReference type="PROSITE" id="PS51257">
    <property type="entry name" value="PROKAR_LIPOPROTEIN"/>
    <property type="match status" value="1"/>
</dbReference>
<dbReference type="EMBL" id="RZNH01000036">
    <property type="protein sequence ID" value="NOU61536.1"/>
    <property type="molecule type" value="Genomic_DNA"/>
</dbReference>
<sequence length="173" mass="20187">MKNLLVALFSIIALASCSTYESEVPLGNPGDTELDDKFLGKWILSEEKKTEEVSGHIEIIPFNRQEYLVQIIEYADSTDYLESILNFRMFPSKIKKDIYYNLQMLGTDEKSSFLIYKLKAISGNRYKLLYLAKDHFEKQFNSTGEFRKYVESNQKEFNKTFMTEGVLSRKVEK</sequence>
<evidence type="ECO:0008006" key="4">
    <source>
        <dbReference type="Google" id="ProtNLM"/>
    </source>
</evidence>
<reference evidence="2 3" key="1">
    <citation type="submission" date="2018-12" db="EMBL/GenBank/DDBJ databases">
        <title>Marinifilum JC070 sp. nov., a marine bacterium isolated from Yongle Blue Hole in the South China Sea.</title>
        <authorList>
            <person name="Fu T."/>
        </authorList>
    </citation>
    <scope>NUCLEOTIDE SEQUENCE [LARGE SCALE GENOMIC DNA]</scope>
    <source>
        <strain evidence="2 3">JC070</strain>
    </source>
</reference>
<keyword evidence="3" id="KW-1185">Reference proteome</keyword>
<protein>
    <recommendedName>
        <fullName evidence="4">DUF4488 domain-containing protein</fullName>
    </recommendedName>
</protein>
<organism evidence="2 3">
    <name type="scientific">Marinifilum caeruleilacunae</name>
    <dbReference type="NCBI Taxonomy" id="2499076"/>
    <lineage>
        <taxon>Bacteria</taxon>
        <taxon>Pseudomonadati</taxon>
        <taxon>Bacteroidota</taxon>
        <taxon>Bacteroidia</taxon>
        <taxon>Marinilabiliales</taxon>
        <taxon>Marinifilaceae</taxon>
    </lineage>
</organism>
<feature type="signal peptide" evidence="1">
    <location>
        <begin position="1"/>
        <end position="15"/>
    </location>
</feature>
<accession>A0ABX1X002</accession>